<proteinExistence type="predicted"/>
<name>A0ABV8B0I7_9BACI</name>
<organism evidence="1 2">
    <name type="scientific">Bacillus songklensis</name>
    <dbReference type="NCBI Taxonomy" id="1069116"/>
    <lineage>
        <taxon>Bacteria</taxon>
        <taxon>Bacillati</taxon>
        <taxon>Bacillota</taxon>
        <taxon>Bacilli</taxon>
        <taxon>Bacillales</taxon>
        <taxon>Bacillaceae</taxon>
        <taxon>Bacillus</taxon>
    </lineage>
</organism>
<evidence type="ECO:0000313" key="1">
    <source>
        <dbReference type="EMBL" id="MFC3883192.1"/>
    </source>
</evidence>
<dbReference type="Proteomes" id="UP001595752">
    <property type="component" value="Unassembled WGS sequence"/>
</dbReference>
<keyword evidence="2" id="KW-1185">Reference proteome</keyword>
<accession>A0ABV8B0I7</accession>
<reference evidence="2" key="1">
    <citation type="journal article" date="2019" name="Int. J. Syst. Evol. Microbiol.">
        <title>The Global Catalogue of Microorganisms (GCM) 10K type strain sequencing project: providing services to taxonomists for standard genome sequencing and annotation.</title>
        <authorList>
            <consortium name="The Broad Institute Genomics Platform"/>
            <consortium name="The Broad Institute Genome Sequencing Center for Infectious Disease"/>
            <person name="Wu L."/>
            <person name="Ma J."/>
        </authorList>
    </citation>
    <scope>NUCLEOTIDE SEQUENCE [LARGE SCALE GENOMIC DNA]</scope>
    <source>
        <strain evidence="2">CCUG 61889</strain>
    </source>
</reference>
<protein>
    <submittedName>
        <fullName evidence="1">Sporulation protein YtxC</fullName>
    </submittedName>
</protein>
<comment type="caution">
    <text evidence="1">The sequence shown here is derived from an EMBL/GenBank/DDBJ whole genome shotgun (WGS) entry which is preliminary data.</text>
</comment>
<dbReference type="EMBL" id="JBHRZT010000020">
    <property type="protein sequence ID" value="MFC3883192.1"/>
    <property type="molecule type" value="Genomic_DNA"/>
</dbReference>
<dbReference type="Pfam" id="PF08812">
    <property type="entry name" value="YtxC"/>
    <property type="match status" value="1"/>
</dbReference>
<gene>
    <name evidence="1" type="primary">ytxC</name>
    <name evidence="1" type="ORF">ACFOU2_06540</name>
</gene>
<sequence length="290" mass="34928">MIKVFFKSKNDARIVYERLCARQSALLYFHPCFQLVEQQLLIIDTSSNREIVLGKLVIPVVKEYILVHKEEEIMVRILQEMFFYTDEEERFQIITMIRSLMSGEKEDVPIKNFPQSIEELITDSLKRFFTGNVSFTFESFMRFRLKDYIQRLIYYIELGIDEYKLEQDYQVLLDQLRYIADKQASKTESVHIVHDQRFYLYDEHFLEITEEEKKRYRGELMMCHPNLYIDEDVVKPLLAIAPSRIYIYTDCPSHSIIYTLQNIFQEKVTIRCKQDFVLMGQNNYRQEVDF</sequence>
<dbReference type="RefSeq" id="WP_377913351.1">
    <property type="nucleotide sequence ID" value="NZ_JBHRZT010000020.1"/>
</dbReference>
<dbReference type="InterPro" id="IPR014199">
    <property type="entry name" value="Spore_YtxC"/>
</dbReference>
<evidence type="ECO:0000313" key="2">
    <source>
        <dbReference type="Proteomes" id="UP001595752"/>
    </source>
</evidence>